<feature type="non-terminal residue" evidence="2">
    <location>
        <position position="1"/>
    </location>
</feature>
<evidence type="ECO:0000313" key="2">
    <source>
        <dbReference type="EMBL" id="JAG65277.1"/>
    </source>
</evidence>
<feature type="non-terminal residue" evidence="2">
    <location>
        <position position="99"/>
    </location>
</feature>
<dbReference type="EMBL" id="GBRD01000544">
    <property type="protein sequence ID" value="JAG65277.1"/>
    <property type="molecule type" value="Transcribed_RNA"/>
</dbReference>
<accession>A0A0K8TI42</accession>
<protein>
    <submittedName>
        <fullName evidence="2">Uncharacterized protein</fullName>
    </submittedName>
</protein>
<feature type="compositionally biased region" description="Polar residues" evidence="1">
    <location>
        <begin position="33"/>
        <end position="59"/>
    </location>
</feature>
<reference evidence="2" key="1">
    <citation type="submission" date="2014-09" db="EMBL/GenBank/DDBJ databases">
        <authorList>
            <person name="Magalhaes I.L.F."/>
            <person name="Oliveira U."/>
            <person name="Santos F.R."/>
            <person name="Vidigal T.H.D.A."/>
            <person name="Brescovit A.D."/>
            <person name="Santos A.J."/>
        </authorList>
    </citation>
    <scope>NUCLEOTIDE SEQUENCE</scope>
</reference>
<evidence type="ECO:0000256" key="1">
    <source>
        <dbReference type="SAM" id="MobiDB-lite"/>
    </source>
</evidence>
<proteinExistence type="predicted"/>
<feature type="compositionally biased region" description="Polar residues" evidence="1">
    <location>
        <begin position="65"/>
        <end position="79"/>
    </location>
</feature>
<organism evidence="2">
    <name type="scientific">Lygus hesperus</name>
    <name type="common">Western plant bug</name>
    <dbReference type="NCBI Taxonomy" id="30085"/>
    <lineage>
        <taxon>Eukaryota</taxon>
        <taxon>Metazoa</taxon>
        <taxon>Ecdysozoa</taxon>
        <taxon>Arthropoda</taxon>
        <taxon>Hexapoda</taxon>
        <taxon>Insecta</taxon>
        <taxon>Pterygota</taxon>
        <taxon>Neoptera</taxon>
        <taxon>Paraneoptera</taxon>
        <taxon>Hemiptera</taxon>
        <taxon>Heteroptera</taxon>
        <taxon>Panheteroptera</taxon>
        <taxon>Cimicomorpha</taxon>
        <taxon>Miridae</taxon>
        <taxon>Mirini</taxon>
        <taxon>Lygus</taxon>
    </lineage>
</organism>
<feature type="region of interest" description="Disordered" evidence="1">
    <location>
        <begin position="1"/>
        <end position="99"/>
    </location>
</feature>
<sequence>SSYEVPKPPTKKTRRSPRLQATPLDRTPKKFQQAPQDGSTSKNTTPFTPSQSQEPNNRSMRSRATRSGNSTYITSTDLRSSPYHHGGTADQPYCPEDTA</sequence>
<name>A0A0K8TI42_LYGHE</name>
<dbReference type="AlphaFoldDB" id="A0A0K8TI42"/>